<evidence type="ECO:0000313" key="1">
    <source>
        <dbReference type="EMBL" id="MEC1179510.1"/>
    </source>
</evidence>
<proteinExistence type="predicted"/>
<accession>A0AAW9NUJ0</accession>
<reference evidence="1 2" key="1">
    <citation type="submission" date="2023-03" db="EMBL/GenBank/DDBJ databases">
        <title>Bacillus Genome Sequencing.</title>
        <authorList>
            <person name="Dunlap C."/>
        </authorList>
    </citation>
    <scope>NUCLEOTIDE SEQUENCE [LARGE SCALE GENOMIC DNA]</scope>
    <source>
        <strain evidence="1 2">B-59205</strain>
    </source>
</reference>
<organism evidence="1 2">
    <name type="scientific">Metasolibacillus meyeri</name>
    <dbReference type="NCBI Taxonomy" id="1071052"/>
    <lineage>
        <taxon>Bacteria</taxon>
        <taxon>Bacillati</taxon>
        <taxon>Bacillota</taxon>
        <taxon>Bacilli</taxon>
        <taxon>Bacillales</taxon>
        <taxon>Caryophanaceae</taxon>
        <taxon>Metasolibacillus</taxon>
    </lineage>
</organism>
<comment type="caution">
    <text evidence="1">The sequence shown here is derived from an EMBL/GenBank/DDBJ whole genome shotgun (WGS) entry which is preliminary data.</text>
</comment>
<dbReference type="Proteomes" id="UP001344888">
    <property type="component" value="Unassembled WGS sequence"/>
</dbReference>
<dbReference type="AlphaFoldDB" id="A0AAW9NUJ0"/>
<evidence type="ECO:0000313" key="2">
    <source>
        <dbReference type="Proteomes" id="UP001344888"/>
    </source>
</evidence>
<keyword evidence="2" id="KW-1185">Reference proteome</keyword>
<dbReference type="RefSeq" id="WP_326123976.1">
    <property type="nucleotide sequence ID" value="NZ_JARSFG010000017.1"/>
</dbReference>
<gene>
    <name evidence="1" type="ORF">P9B03_13510</name>
</gene>
<dbReference type="EMBL" id="JARSFG010000017">
    <property type="protein sequence ID" value="MEC1179510.1"/>
    <property type="molecule type" value="Genomic_DNA"/>
</dbReference>
<name>A0AAW9NUJ0_9BACL</name>
<evidence type="ECO:0008006" key="3">
    <source>
        <dbReference type="Google" id="ProtNLM"/>
    </source>
</evidence>
<protein>
    <recommendedName>
        <fullName evidence="3">DUF3859 domain-containing protein</fullName>
    </recommendedName>
</protein>
<sequence length="103" mass="12128">MDTDAQVVVQFEFRRITGVHPVTVVWHAPNKKIAQVSEHLLFADEENESVRMWFWLDLNQEDRQKMLGNWKIQLLIDGDYILEDTFAVHHMELYSSDGQALEI</sequence>